<proteinExistence type="predicted"/>
<evidence type="ECO:0000313" key="2">
    <source>
        <dbReference type="EMBL" id="APG79174.1"/>
    </source>
</evidence>
<reference evidence="2" key="1">
    <citation type="journal article" date="2016" name="Nature">
        <title>Redefining the invertebrate RNA virosphere.</title>
        <authorList>
            <person name="Shi M."/>
            <person name="Lin X.D."/>
            <person name="Tian J.H."/>
            <person name="Chen L.J."/>
            <person name="Chen X."/>
            <person name="Li C.X."/>
            <person name="Qin X.C."/>
            <person name="Li J."/>
            <person name="Cao J.P."/>
            <person name="Eden J.S."/>
            <person name="Buchmann J."/>
            <person name="Wang W."/>
            <person name="Xu J."/>
            <person name="Holmes E.C."/>
            <person name="Zhang Y.Z."/>
        </authorList>
    </citation>
    <scope>NUCLEOTIDE SEQUENCE</scope>
    <source>
        <strain evidence="2">SCM51404</strain>
    </source>
</reference>
<evidence type="ECO:0000256" key="1">
    <source>
        <dbReference type="SAM" id="MobiDB-lite"/>
    </source>
</evidence>
<feature type="region of interest" description="Disordered" evidence="1">
    <location>
        <begin position="1"/>
        <end position="74"/>
    </location>
</feature>
<feature type="compositionally biased region" description="Low complexity" evidence="1">
    <location>
        <begin position="10"/>
        <end position="59"/>
    </location>
</feature>
<sequence length="1217" mass="136976">MNSEVRRSDVNAANAVPPPSSSESNSQSIDTNTNTTTSTMNTTDTTTLTTSSTSTQPTSRIVPANEKQIENHKNEEKTNALPVDTAKIMSVVLNQTLNALPLSKVTTSIDTVPLSSYVFGSVSKDIGSGYGVTPFLMTDEIPQLFKLVAVHNAQQQTNPEDMTITQITKQEVLGVVSKSIELFNTSTLTVRVVLNDKIGQMPIIDPNDTSNGVIELKRVGPEGRQNAQNSVNMVESRFFSVINAFIGLDNLLIKMPKKITCLDSVRGGPVAQALSQMPFYDQLQPHPFYAVFTTIPQWFRTYLEQCFIECPLNIGESVVTSVGGKKLCQFNHMIIDQYTAKFLQLNYRKLKSGLLTNDRLYLLLDPCIFPHDKLSINSIIDVDDFTMLYNYSSTEYDLAMFTMNTTLSIKKDIINFLNEQLIATNRVNMAKIEEVWSDLLISDSASVSFNNKWIKSLAIGDKTSPVSMLLMETFSDWFDIKPIFGPLPSSLEAIQEIIQIYMHILLFPRISQRIIHRLGNRLTSLFSTAFKKIFDEFVLQYGDVRIKYGEEKYNSTGLELNMTHSQCGYIHSIFCNNKIVAGRNLGEKQKTLNQFITLLNNLRAQVIPVISKTSLDKKQRAGYPYMYDTYETYMSWKPIDYNDYYSNKRTEIGTRISKLISTADELKSLLVNQDSASREVPQSYSLYYASWTRQLSNVACTVGPAMQLTMAMLQKTLFESPFYTGSLYNPHPSRFFHVPNSVGIGAIDSADLTAVVVPRRIEVGSYRTNIAMVLALTLEGEYSRDTITPRESDDSVEQVGIRRRDEITSLDGVELFKMANRVVSYATRYGAAMQLAQWMVTTNDPNNPFASISSELAKYMRMSSWVPLTKKIFALFGLDFSEYFIETISGSSFVVDGRYLDRTLVLIDPATNAPVKNNPVNSKFGRKFTYMLPIDIQKIELLCRPLLSADSRIIHVQSDWYFGNLIVDEMGPTQYNLAKTNWTDETNLDNRCIFKRVKHKHGQAAQLTYYSLTDQQEKTMLLPFTTMSTPILLLNITYMSDIPIEYITPLAKAIVAGKIVLRIKKLKLRVLIEDKPSRTIDYSQNPLTEAEAIDILYTPDGSIRDETFVTTNYATNFTSNAFVIPGYRQRFATTHEADTTLFMSTITNATEKPAQCILPTSDELGFGPSEDGSSFNDNVEKIKSNVINWNNSVPTISDKLVNNINVVIESCIPQHLG</sequence>
<dbReference type="EMBL" id="KX884694">
    <property type="protein sequence ID" value="APG79174.1"/>
    <property type="molecule type" value="Genomic_RNA"/>
</dbReference>
<organism evidence="2">
    <name type="scientific">Hubei diptera virus 20</name>
    <dbReference type="NCBI Taxonomy" id="1922881"/>
    <lineage>
        <taxon>Viruses</taxon>
        <taxon>Riboviria</taxon>
    </lineage>
</organism>
<name>A0A1L3KP78_9VIRU</name>
<protein>
    <submittedName>
        <fullName evidence="2">Uncharacterized protein</fullName>
    </submittedName>
</protein>
<accession>A0A1L3KP78</accession>